<dbReference type="PANTHER" id="PTHR30146:SF153">
    <property type="entry name" value="LACTOSE OPERON REPRESSOR"/>
    <property type="match status" value="1"/>
</dbReference>
<proteinExistence type="predicted"/>
<dbReference type="PROSITE" id="PS00356">
    <property type="entry name" value="HTH_LACI_1"/>
    <property type="match status" value="1"/>
</dbReference>
<evidence type="ECO:0000313" key="6">
    <source>
        <dbReference type="Proteomes" id="UP000003828"/>
    </source>
</evidence>
<dbReference type="InterPro" id="IPR010982">
    <property type="entry name" value="Lambda_DNA-bd_dom_sf"/>
</dbReference>
<dbReference type="STRING" id="1077972.ARGLB_094_00090"/>
<dbReference type="GO" id="GO:0000976">
    <property type="term" value="F:transcription cis-regulatory region binding"/>
    <property type="evidence" value="ECO:0007669"/>
    <property type="project" value="TreeGrafter"/>
</dbReference>
<name>H0QSS3_ARTG1</name>
<dbReference type="Pfam" id="PF13377">
    <property type="entry name" value="Peripla_BP_3"/>
    <property type="match status" value="1"/>
</dbReference>
<dbReference type="CDD" id="cd01392">
    <property type="entry name" value="HTH_LacI"/>
    <property type="match status" value="1"/>
</dbReference>
<dbReference type="Gene3D" id="1.10.260.40">
    <property type="entry name" value="lambda repressor-like DNA-binding domains"/>
    <property type="match status" value="1"/>
</dbReference>
<evidence type="ECO:0000259" key="4">
    <source>
        <dbReference type="PROSITE" id="PS50932"/>
    </source>
</evidence>
<feature type="domain" description="HTH lacI-type" evidence="4">
    <location>
        <begin position="27"/>
        <end position="81"/>
    </location>
</feature>
<dbReference type="Proteomes" id="UP000003828">
    <property type="component" value="Unassembled WGS sequence"/>
</dbReference>
<dbReference type="SMART" id="SM00354">
    <property type="entry name" value="HTH_LACI"/>
    <property type="match status" value="1"/>
</dbReference>
<keyword evidence="2" id="KW-0238">DNA-binding</keyword>
<keyword evidence="3" id="KW-0804">Transcription</keyword>
<dbReference type="InterPro" id="IPR000843">
    <property type="entry name" value="HTH_LacI"/>
</dbReference>
<sequence length="371" mass="39312">MVAPQYQLNNQETEPKLMSIHSEVRPPSIGDVARVAGVSVPTVSRVLTGKQRVSSEKTKRVHDAIAQLGYRPNSAARALVSGRGSIVGVIAGNTSRYGYASAIQGVEEAARAAGYTVVITVVESTEEAEVQRAVDLLLGQQVAGIVVLKFDPAGVAALNALPVGIPVAVMSGTREARHSQAVFEEAKAAAAATRYLLDLGHETVHHVAIPSSRREDGRTQGWRKALKDAGARVPPVMRATWEPASAHTLGLAIANREDITALFCGNDDLAIGLISGLATQGKVVPRDFSVVGFDDHPLARFWLPPLTTVSQDFVRLGHDAFSLLEQKIAGTAANKLERRLPELIIRQTAAAPRTGAHGRVEPHSSGAIAGI</sequence>
<dbReference type="InterPro" id="IPR046335">
    <property type="entry name" value="LacI/GalR-like_sensor"/>
</dbReference>
<dbReference type="PROSITE" id="PS50932">
    <property type="entry name" value="HTH_LACI_2"/>
    <property type="match status" value="1"/>
</dbReference>
<reference evidence="5 6" key="1">
    <citation type="submission" date="2011-12" db="EMBL/GenBank/DDBJ databases">
        <title>Whole genome shotgun sequence of Arthrobacter globiformis NBRC 12137.</title>
        <authorList>
            <person name="Miyazawa S."/>
            <person name="Hosoyama A."/>
            <person name="Tsuchikane K."/>
            <person name="Katsumata H."/>
            <person name="Yamazaki S."/>
            <person name="Fujita N."/>
        </authorList>
    </citation>
    <scope>NUCLEOTIDE SEQUENCE [LARGE SCALE GENOMIC DNA]</scope>
    <source>
        <strain evidence="5 6">NBRC 12137</strain>
    </source>
</reference>
<keyword evidence="6" id="KW-1185">Reference proteome</keyword>
<dbReference type="EMBL" id="BAEG01000094">
    <property type="protein sequence ID" value="GAB15874.1"/>
    <property type="molecule type" value="Genomic_DNA"/>
</dbReference>
<gene>
    <name evidence="5" type="ORF">ARGLB_094_00090</name>
</gene>
<evidence type="ECO:0000256" key="3">
    <source>
        <dbReference type="ARBA" id="ARBA00023163"/>
    </source>
</evidence>
<dbReference type="Pfam" id="PF00356">
    <property type="entry name" value="LacI"/>
    <property type="match status" value="1"/>
</dbReference>
<dbReference type="GO" id="GO:0003700">
    <property type="term" value="F:DNA-binding transcription factor activity"/>
    <property type="evidence" value="ECO:0007669"/>
    <property type="project" value="TreeGrafter"/>
</dbReference>
<evidence type="ECO:0000256" key="2">
    <source>
        <dbReference type="ARBA" id="ARBA00023125"/>
    </source>
</evidence>
<dbReference type="AlphaFoldDB" id="H0QSS3"/>
<dbReference type="SUPFAM" id="SSF53822">
    <property type="entry name" value="Periplasmic binding protein-like I"/>
    <property type="match status" value="1"/>
</dbReference>
<keyword evidence="1" id="KW-0805">Transcription regulation</keyword>
<dbReference type="Gene3D" id="3.40.50.2300">
    <property type="match status" value="2"/>
</dbReference>
<organism evidence="5 6">
    <name type="scientific">Arthrobacter globiformis (strain ATCC 8010 / DSM 20124 / JCM 1332 / NBRC 12137 / NCIMB 8907 / NRRL B-2979 / 168)</name>
    <dbReference type="NCBI Taxonomy" id="1077972"/>
    <lineage>
        <taxon>Bacteria</taxon>
        <taxon>Bacillati</taxon>
        <taxon>Actinomycetota</taxon>
        <taxon>Actinomycetes</taxon>
        <taxon>Micrococcales</taxon>
        <taxon>Micrococcaceae</taxon>
        <taxon>Arthrobacter</taxon>
    </lineage>
</organism>
<protein>
    <submittedName>
        <fullName evidence="5">Putative LacI family transcriptional regulator</fullName>
    </submittedName>
</protein>
<dbReference type="RefSeq" id="WP_003805761.1">
    <property type="nucleotide sequence ID" value="NZ_BAEG01000094.1"/>
</dbReference>
<evidence type="ECO:0000256" key="1">
    <source>
        <dbReference type="ARBA" id="ARBA00023015"/>
    </source>
</evidence>
<evidence type="ECO:0000313" key="5">
    <source>
        <dbReference type="EMBL" id="GAB15874.1"/>
    </source>
</evidence>
<dbReference type="InterPro" id="IPR028082">
    <property type="entry name" value="Peripla_BP_I"/>
</dbReference>
<dbReference type="eggNOG" id="COG1609">
    <property type="taxonomic scope" value="Bacteria"/>
</dbReference>
<accession>H0QSS3</accession>
<dbReference type="CDD" id="cd01574">
    <property type="entry name" value="PBP1_LacI"/>
    <property type="match status" value="1"/>
</dbReference>
<dbReference type="PANTHER" id="PTHR30146">
    <property type="entry name" value="LACI-RELATED TRANSCRIPTIONAL REPRESSOR"/>
    <property type="match status" value="1"/>
</dbReference>
<comment type="caution">
    <text evidence="5">The sequence shown here is derived from an EMBL/GenBank/DDBJ whole genome shotgun (WGS) entry which is preliminary data.</text>
</comment>
<dbReference type="SUPFAM" id="SSF47413">
    <property type="entry name" value="lambda repressor-like DNA-binding domains"/>
    <property type="match status" value="1"/>
</dbReference>